<dbReference type="RefSeq" id="XP_002741521.1">
    <property type="nucleotide sequence ID" value="XM_002741475.2"/>
</dbReference>
<protein>
    <submittedName>
        <fullName evidence="3">RNA-binding protein 25-like</fullName>
    </submittedName>
</protein>
<sequence length="271" mass="30991">MAETVGVQHYDNSAAQIIVITANDNDSIVQDSIVEEWSDVATEQIIVETPIDGDTTEVVTMPVIEIQTTETSEQGITDGDDVSIQETTTSIPKSSKNEMKSKLMSSHPTRHQDNSLINGIEVPTLDPASHFEAWTADSAESGTHEDNLLGLEGQQFIFVAQQPDTNSASTQTELCMRAATKRERDRLKKRELRKCPEFREREKERARMRMRAKRQDSDYRTSEREKDRKRRRMARQRNALIRSMERERDKQWKKIVRSVTGPAVLTEIEMP</sequence>
<evidence type="ECO:0000313" key="2">
    <source>
        <dbReference type="Proteomes" id="UP000694865"/>
    </source>
</evidence>
<accession>A0ABM0H0J4</accession>
<reference evidence="3" key="1">
    <citation type="submission" date="2025-08" db="UniProtKB">
        <authorList>
            <consortium name="RefSeq"/>
        </authorList>
    </citation>
    <scope>IDENTIFICATION</scope>
    <source>
        <tissue evidence="3">Testes</tissue>
    </source>
</reference>
<evidence type="ECO:0000313" key="3">
    <source>
        <dbReference type="RefSeq" id="XP_002741521.1"/>
    </source>
</evidence>
<feature type="region of interest" description="Disordered" evidence="1">
    <location>
        <begin position="201"/>
        <end position="247"/>
    </location>
</feature>
<keyword evidence="2" id="KW-1185">Reference proteome</keyword>
<organism evidence="2 3">
    <name type="scientific">Saccoglossus kowalevskii</name>
    <name type="common">Acorn worm</name>
    <dbReference type="NCBI Taxonomy" id="10224"/>
    <lineage>
        <taxon>Eukaryota</taxon>
        <taxon>Metazoa</taxon>
        <taxon>Hemichordata</taxon>
        <taxon>Enteropneusta</taxon>
        <taxon>Harrimaniidae</taxon>
        <taxon>Saccoglossus</taxon>
    </lineage>
</organism>
<dbReference type="GeneID" id="100368701"/>
<dbReference type="Proteomes" id="UP000694865">
    <property type="component" value="Unplaced"/>
</dbReference>
<evidence type="ECO:0000256" key="1">
    <source>
        <dbReference type="SAM" id="MobiDB-lite"/>
    </source>
</evidence>
<gene>
    <name evidence="3" type="primary">LOC100368701</name>
</gene>
<proteinExistence type="predicted"/>
<feature type="compositionally biased region" description="Basic and acidic residues" evidence="1">
    <location>
        <begin position="201"/>
        <end position="226"/>
    </location>
</feature>
<name>A0ABM0H0J4_SACKO</name>